<comment type="catalytic activity">
    <reaction evidence="1 11">
        <text>5-(2-hydroxyethyl)-4-methylthiazole + ATP = 4-methyl-5-(2-phosphooxyethyl)-thiazole + ADP + H(+)</text>
        <dbReference type="Rhea" id="RHEA:24212"/>
        <dbReference type="ChEBI" id="CHEBI:15378"/>
        <dbReference type="ChEBI" id="CHEBI:17957"/>
        <dbReference type="ChEBI" id="CHEBI:30616"/>
        <dbReference type="ChEBI" id="CHEBI:58296"/>
        <dbReference type="ChEBI" id="CHEBI:456216"/>
        <dbReference type="EC" id="2.7.1.50"/>
    </reaction>
</comment>
<dbReference type="Proteomes" id="UP000234335">
    <property type="component" value="Unassembled WGS sequence"/>
</dbReference>
<evidence type="ECO:0000256" key="2">
    <source>
        <dbReference type="ARBA" id="ARBA00001946"/>
    </source>
</evidence>
<reference evidence="12 13" key="1">
    <citation type="submission" date="2017-12" db="EMBL/GenBank/DDBJ databases">
        <title>Phylogenetic diversity of female urinary microbiome.</title>
        <authorList>
            <person name="Thomas-White K."/>
            <person name="Wolfe A.J."/>
        </authorList>
    </citation>
    <scope>NUCLEOTIDE SEQUENCE [LARGE SCALE GENOMIC DNA]</scope>
    <source>
        <strain evidence="12 13">UMB0119</strain>
    </source>
</reference>
<gene>
    <name evidence="11" type="primary">thiM</name>
    <name evidence="12" type="ORF">CYJ34_08990</name>
</gene>
<dbReference type="EC" id="2.7.1.50" evidence="11"/>
<dbReference type="RefSeq" id="WP_101540942.1">
    <property type="nucleotide sequence ID" value="NZ_JAPJPW010000015.1"/>
</dbReference>
<evidence type="ECO:0000256" key="1">
    <source>
        <dbReference type="ARBA" id="ARBA00001771"/>
    </source>
</evidence>
<evidence type="ECO:0000256" key="6">
    <source>
        <dbReference type="ARBA" id="ARBA00022741"/>
    </source>
</evidence>
<keyword evidence="4 11" id="KW-0808">Transferase</keyword>
<evidence type="ECO:0000256" key="10">
    <source>
        <dbReference type="ARBA" id="ARBA00022977"/>
    </source>
</evidence>
<dbReference type="GO" id="GO:0005524">
    <property type="term" value="F:ATP binding"/>
    <property type="evidence" value="ECO:0007669"/>
    <property type="project" value="UniProtKB-UniRule"/>
</dbReference>
<feature type="binding site" evidence="11">
    <location>
        <position position="49"/>
    </location>
    <ligand>
        <name>substrate</name>
    </ligand>
</feature>
<keyword evidence="13" id="KW-1185">Reference proteome</keyword>
<sequence length="278" mass="29739">MDEQELKQGITKAVEDVRKTKPMAPSITNTVTVNFVANAQLAVGGAAAMVYLADEAEAIASISQSFYVNLGTMFDFYMDTLEPLSDYLHENNHKWVLDPVAAGLGQMRSQAIDYFKDKTPTIIRANATEILTIAEMWGLASNSKTKIRGVEAEDEVEEAKDAAIAIASYTGGVVAVSGKVDLITDGKVIVHSYGGSEMMENITGAGCSLAGVCAIYECVTDSLTAAVTASQIYNLAGKIASKKANGPGSFESEFLDCLYNLSSEDIANNKFEIEELDV</sequence>
<evidence type="ECO:0000256" key="7">
    <source>
        <dbReference type="ARBA" id="ARBA00022777"/>
    </source>
</evidence>
<dbReference type="Pfam" id="PF02110">
    <property type="entry name" value="HK"/>
    <property type="match status" value="1"/>
</dbReference>
<dbReference type="InterPro" id="IPR029056">
    <property type="entry name" value="Ribokinase-like"/>
</dbReference>
<evidence type="ECO:0000256" key="5">
    <source>
        <dbReference type="ARBA" id="ARBA00022723"/>
    </source>
</evidence>
<name>A0A2I1M3T8_9FIRM</name>
<evidence type="ECO:0000256" key="8">
    <source>
        <dbReference type="ARBA" id="ARBA00022840"/>
    </source>
</evidence>
<accession>A0A2I1M3T8</accession>
<evidence type="ECO:0000256" key="3">
    <source>
        <dbReference type="ARBA" id="ARBA00004868"/>
    </source>
</evidence>
<dbReference type="SUPFAM" id="SSF53613">
    <property type="entry name" value="Ribokinase-like"/>
    <property type="match status" value="1"/>
</dbReference>
<evidence type="ECO:0000256" key="4">
    <source>
        <dbReference type="ARBA" id="ARBA00022679"/>
    </source>
</evidence>
<keyword evidence="9 11" id="KW-0460">Magnesium</keyword>
<organism evidence="12 13">
    <name type="scientific">Anaerococcus octavius</name>
    <dbReference type="NCBI Taxonomy" id="54007"/>
    <lineage>
        <taxon>Bacteria</taxon>
        <taxon>Bacillati</taxon>
        <taxon>Bacillota</taxon>
        <taxon>Tissierellia</taxon>
        <taxon>Tissierellales</taxon>
        <taxon>Peptoniphilaceae</taxon>
        <taxon>Anaerococcus</taxon>
    </lineage>
</organism>
<evidence type="ECO:0000256" key="9">
    <source>
        <dbReference type="ARBA" id="ARBA00022842"/>
    </source>
</evidence>
<comment type="cofactor">
    <cofactor evidence="2 11">
        <name>Mg(2+)</name>
        <dbReference type="ChEBI" id="CHEBI:18420"/>
    </cofactor>
</comment>
<dbReference type="GO" id="GO:0009229">
    <property type="term" value="P:thiamine diphosphate biosynthetic process"/>
    <property type="evidence" value="ECO:0007669"/>
    <property type="project" value="UniProtKB-UniRule"/>
</dbReference>
<evidence type="ECO:0000256" key="11">
    <source>
        <dbReference type="HAMAP-Rule" id="MF_00228"/>
    </source>
</evidence>
<comment type="pathway">
    <text evidence="3 11">Cofactor biosynthesis; thiamine diphosphate biosynthesis; 4-methyl-5-(2-phosphoethyl)-thiazole from 5-(2-hydroxyethyl)-4-methylthiazole: step 1/1.</text>
</comment>
<comment type="function">
    <text evidence="11">Catalyzes the phosphorylation of the hydroxyl group of 4-methyl-5-beta-hydroxyethylthiazole (THZ).</text>
</comment>
<proteinExistence type="inferred from homology"/>
<dbReference type="AlphaFoldDB" id="A0A2I1M3T8"/>
<keyword evidence="7 11" id="KW-0418">Kinase</keyword>
<dbReference type="UniPathway" id="UPA00060">
    <property type="reaction ID" value="UER00139"/>
</dbReference>
<evidence type="ECO:0000313" key="13">
    <source>
        <dbReference type="Proteomes" id="UP000234335"/>
    </source>
</evidence>
<keyword evidence="6 11" id="KW-0547">Nucleotide-binding</keyword>
<dbReference type="EMBL" id="PKGS01000010">
    <property type="protein sequence ID" value="PKZ14780.1"/>
    <property type="molecule type" value="Genomic_DNA"/>
</dbReference>
<protein>
    <recommendedName>
        <fullName evidence="11">Hydroxyethylthiazole kinase</fullName>
        <ecNumber evidence="11">2.7.1.50</ecNumber>
    </recommendedName>
    <alternativeName>
        <fullName evidence="11">4-methyl-5-beta-hydroxyethylthiazole kinase</fullName>
        <shortName evidence="11">TH kinase</shortName>
        <shortName evidence="11">Thz kinase</shortName>
    </alternativeName>
</protein>
<dbReference type="GO" id="GO:0009228">
    <property type="term" value="P:thiamine biosynthetic process"/>
    <property type="evidence" value="ECO:0007669"/>
    <property type="project" value="UniProtKB-KW"/>
</dbReference>
<comment type="similarity">
    <text evidence="11">Belongs to the Thz kinase family.</text>
</comment>
<keyword evidence="10 11" id="KW-0784">Thiamine biosynthesis</keyword>
<dbReference type="Gene3D" id="3.40.1190.20">
    <property type="match status" value="1"/>
</dbReference>
<dbReference type="GO" id="GO:0004417">
    <property type="term" value="F:hydroxyethylthiazole kinase activity"/>
    <property type="evidence" value="ECO:0007669"/>
    <property type="project" value="UniProtKB-UniRule"/>
</dbReference>
<dbReference type="GO" id="GO:0000287">
    <property type="term" value="F:magnesium ion binding"/>
    <property type="evidence" value="ECO:0007669"/>
    <property type="project" value="UniProtKB-UniRule"/>
</dbReference>
<keyword evidence="8 11" id="KW-0067">ATP-binding</keyword>
<dbReference type="PRINTS" id="PR01099">
    <property type="entry name" value="HYETHTZKNASE"/>
</dbReference>
<dbReference type="CDD" id="cd01170">
    <property type="entry name" value="THZ_kinase"/>
    <property type="match status" value="1"/>
</dbReference>
<feature type="binding site" evidence="11">
    <location>
        <position position="177"/>
    </location>
    <ligand>
        <name>ATP</name>
        <dbReference type="ChEBI" id="CHEBI:30616"/>
    </ligand>
</feature>
<dbReference type="HAMAP" id="MF_00228">
    <property type="entry name" value="Thz_kinase"/>
    <property type="match status" value="1"/>
</dbReference>
<keyword evidence="5 11" id="KW-0479">Metal-binding</keyword>
<dbReference type="InterPro" id="IPR000417">
    <property type="entry name" value="Hyethyz_kinase"/>
</dbReference>
<feature type="binding site" evidence="11">
    <location>
        <position position="204"/>
    </location>
    <ligand>
        <name>substrate</name>
    </ligand>
</feature>
<comment type="caution">
    <text evidence="12">The sequence shown here is derived from an EMBL/GenBank/DDBJ whole genome shotgun (WGS) entry which is preliminary data.</text>
</comment>
<dbReference type="PIRSF" id="PIRSF000513">
    <property type="entry name" value="Thz_kinase"/>
    <property type="match status" value="1"/>
</dbReference>
<feature type="binding site" evidence="11">
    <location>
        <position position="124"/>
    </location>
    <ligand>
        <name>ATP</name>
        <dbReference type="ChEBI" id="CHEBI:30616"/>
    </ligand>
</feature>
<evidence type="ECO:0000313" key="12">
    <source>
        <dbReference type="EMBL" id="PKZ14780.1"/>
    </source>
</evidence>